<dbReference type="InterPro" id="IPR043129">
    <property type="entry name" value="ATPase_NBD"/>
</dbReference>
<protein>
    <submittedName>
        <fullName evidence="2">ROK family protein</fullName>
    </submittedName>
</protein>
<reference evidence="2" key="1">
    <citation type="submission" date="2021-12" db="EMBL/GenBank/DDBJ databases">
        <authorList>
            <person name="Li Y."/>
        </authorList>
    </citation>
    <scope>NUCLEOTIDE SEQUENCE</scope>
    <source>
        <strain evidence="2">DKSPLA3</strain>
    </source>
</reference>
<dbReference type="PANTHER" id="PTHR18964:SF149">
    <property type="entry name" value="BIFUNCTIONAL UDP-N-ACETYLGLUCOSAMINE 2-EPIMERASE_N-ACETYLMANNOSAMINE KINASE"/>
    <property type="match status" value="1"/>
</dbReference>
<dbReference type="EMBL" id="JAJOZR010000001">
    <property type="protein sequence ID" value="MCD7108110.1"/>
    <property type="molecule type" value="Genomic_DNA"/>
</dbReference>
<accession>A0A9X1NPS6</accession>
<evidence type="ECO:0000313" key="2">
    <source>
        <dbReference type="EMBL" id="MCD7108110.1"/>
    </source>
</evidence>
<dbReference type="RefSeq" id="WP_231811924.1">
    <property type="nucleotide sequence ID" value="NZ_JAJOZR010000001.1"/>
</dbReference>
<dbReference type="InterPro" id="IPR000600">
    <property type="entry name" value="ROK"/>
</dbReference>
<proteinExistence type="inferred from homology"/>
<comment type="similarity">
    <text evidence="1">Belongs to the ROK (NagC/XylR) family.</text>
</comment>
<comment type="caution">
    <text evidence="2">The sequence shown here is derived from an EMBL/GenBank/DDBJ whole genome shotgun (WGS) entry which is preliminary data.</text>
</comment>
<evidence type="ECO:0000313" key="3">
    <source>
        <dbReference type="Proteomes" id="UP001139089"/>
    </source>
</evidence>
<dbReference type="Gene3D" id="3.30.420.40">
    <property type="match status" value="1"/>
</dbReference>
<evidence type="ECO:0000256" key="1">
    <source>
        <dbReference type="ARBA" id="ARBA00006479"/>
    </source>
</evidence>
<dbReference type="SUPFAM" id="SSF53067">
    <property type="entry name" value="Actin-like ATPase domain"/>
    <property type="match status" value="1"/>
</dbReference>
<dbReference type="AlphaFoldDB" id="A0A9X1NPS6"/>
<dbReference type="PANTHER" id="PTHR18964">
    <property type="entry name" value="ROK (REPRESSOR, ORF, KINASE) FAMILY"/>
    <property type="match status" value="1"/>
</dbReference>
<dbReference type="Proteomes" id="UP001139089">
    <property type="component" value="Unassembled WGS sequence"/>
</dbReference>
<sequence length="363" mass="39524">MATSKTATQDQAAGPLTNGALDLPALIIDDYNIEIRDKDGFIGDKATKGEFREKLQHWRKVMREVDIDPIGKVPTADLPKRDIDALLKSKDAQAAALVWSAIEDFSQEFADVVARFLKQKHWAGTERIAVGGGFRQSRSGELTIARTEMLLAERGVRVHLVPVVHHPDDAGLIGSVHLMPAWMLKGHKAIFAVDIGGTNIRAGVVDLGKAKSDDKHYLEEAAVWQSEIWRHSDDRPSRGAAVERMIAMLKDLIARAEKEKLAPAPLIGIGCPGIIQADGSIERGGQNLPGGNWESDSFNLPAAIKKAIPEIGGHETFVMMHNDAVVQGLSQIPFMHDVSKWAVLTIGTGLGNAHFVNKEKTQA</sequence>
<organism evidence="2 3">
    <name type="scientific">Rhizobium quercicola</name>
    <dbReference type="NCBI Taxonomy" id="2901226"/>
    <lineage>
        <taxon>Bacteria</taxon>
        <taxon>Pseudomonadati</taxon>
        <taxon>Pseudomonadota</taxon>
        <taxon>Alphaproteobacteria</taxon>
        <taxon>Hyphomicrobiales</taxon>
        <taxon>Rhizobiaceae</taxon>
        <taxon>Rhizobium/Agrobacterium group</taxon>
        <taxon>Rhizobium</taxon>
    </lineage>
</organism>
<gene>
    <name evidence="2" type="ORF">LRX75_03535</name>
</gene>
<keyword evidence="3" id="KW-1185">Reference proteome</keyword>
<name>A0A9X1NPS6_9HYPH</name>